<feature type="domain" description="L,D-TPase catalytic" evidence="9">
    <location>
        <begin position="426"/>
        <end position="552"/>
    </location>
</feature>
<dbReference type="EMBL" id="MNLH01000003">
    <property type="protein sequence ID" value="PNS43320.1"/>
    <property type="molecule type" value="Genomic_DNA"/>
</dbReference>
<evidence type="ECO:0000256" key="5">
    <source>
        <dbReference type="ARBA" id="ARBA00023316"/>
    </source>
</evidence>
<dbReference type="SUPFAM" id="SSF141523">
    <property type="entry name" value="L,D-transpeptidase catalytic domain-like"/>
    <property type="match status" value="1"/>
</dbReference>
<accession>A0A2K1SUU8</accession>
<evidence type="ECO:0000256" key="2">
    <source>
        <dbReference type="ARBA" id="ARBA00022679"/>
    </source>
</evidence>
<dbReference type="InterPro" id="IPR005490">
    <property type="entry name" value="LD_TPept_cat_dom"/>
</dbReference>
<evidence type="ECO:0000256" key="8">
    <source>
        <dbReference type="SAM" id="Phobius"/>
    </source>
</evidence>
<sequence length="562" mass="62245">MTNPNNFTDFGDNANNSVNNSVNNPNSNYFSSYNSSSAEDNDETTSMSVADIASVSSKSDDGLFSASPESRKNSNKSRVKNRSAAPFLYSLLVVLILIVGAYLGTSWYFHDRVVPGVHFGNDKLTERIVGKKADDVERVVEDAVSSSVFKISDDRGNDLDAKFDDLHVKPDVKATVRNIMSAKHDNFLTMLFPWVGTNVSLSVTADHSGMNAYVVNYFVKESDRAVPYTPEFNKKEKKFVVKDGMPGRSIEILPVDEAIKKMIANPGHVAKVAVVYRRVNAPITQDDAQKVADQLNTLLSKKIKFDNSNGKDFTLPKEVLASFVRINSDDSNHKISYDIDNDAVGKWLSENLPKELNQEKVNQEDSVDKNGKVILTINKGVNGVSIKYSDDISKKVISALKDQKDIKVSVPAEVSKFKVDKKLIEMRIVVDKSKQIATVYKNDEVVKTFPVCTGLTNLAETDNGTFYIYLRYDVQTMRGVHEFDGTTYVLPGIRWVSYFNGGESFHTAAWNSVGISTGDPAKHGSNGCVNMYEADARWIYDNCPRGTIVQVIGTTPNGPVRK</sequence>
<dbReference type="GO" id="GO:0071555">
    <property type="term" value="P:cell wall organization"/>
    <property type="evidence" value="ECO:0007669"/>
    <property type="project" value="UniProtKB-UniRule"/>
</dbReference>
<dbReference type="InterPro" id="IPR050979">
    <property type="entry name" value="LD-transpeptidase"/>
</dbReference>
<dbReference type="Gene3D" id="2.40.440.10">
    <property type="entry name" value="L,D-transpeptidase catalytic domain-like"/>
    <property type="match status" value="1"/>
</dbReference>
<feature type="active site" description="Nucleophile" evidence="6">
    <location>
        <position position="528"/>
    </location>
</feature>
<dbReference type="Proteomes" id="UP000236146">
    <property type="component" value="Unassembled WGS sequence"/>
</dbReference>
<feature type="active site" description="Proton donor/acceptor" evidence="6">
    <location>
        <position position="506"/>
    </location>
</feature>
<evidence type="ECO:0000256" key="6">
    <source>
        <dbReference type="PROSITE-ProRule" id="PRU01373"/>
    </source>
</evidence>
<evidence type="ECO:0000313" key="11">
    <source>
        <dbReference type="Proteomes" id="UP000236146"/>
    </source>
</evidence>
<proteinExistence type="predicted"/>
<comment type="pathway">
    <text evidence="1 6">Cell wall biogenesis; peptidoglycan biosynthesis.</text>
</comment>
<evidence type="ECO:0000313" key="10">
    <source>
        <dbReference type="EMBL" id="PNS43320.1"/>
    </source>
</evidence>
<feature type="region of interest" description="Disordered" evidence="7">
    <location>
        <begin position="58"/>
        <end position="78"/>
    </location>
</feature>
<keyword evidence="4 6" id="KW-0573">Peptidoglycan synthesis</keyword>
<feature type="compositionally biased region" description="Low complexity" evidence="7">
    <location>
        <begin position="13"/>
        <end position="38"/>
    </location>
</feature>
<dbReference type="AlphaFoldDB" id="A0A2K1SUU8"/>
<evidence type="ECO:0000256" key="7">
    <source>
        <dbReference type="SAM" id="MobiDB-lite"/>
    </source>
</evidence>
<name>A0A2K1SUU8_GARVA</name>
<keyword evidence="8" id="KW-0472">Membrane</keyword>
<dbReference type="PANTHER" id="PTHR30582:SF2">
    <property type="entry name" value="L,D-TRANSPEPTIDASE YCIB-RELATED"/>
    <property type="match status" value="1"/>
</dbReference>
<keyword evidence="8" id="KW-1133">Transmembrane helix</keyword>
<protein>
    <submittedName>
        <fullName evidence="10">Murein L,D-transpeptidase</fullName>
    </submittedName>
</protein>
<organism evidence="10 11">
    <name type="scientific">Gardnerella vaginalis</name>
    <dbReference type="NCBI Taxonomy" id="2702"/>
    <lineage>
        <taxon>Bacteria</taxon>
        <taxon>Bacillati</taxon>
        <taxon>Actinomycetota</taxon>
        <taxon>Actinomycetes</taxon>
        <taxon>Bifidobacteriales</taxon>
        <taxon>Bifidobacteriaceae</taxon>
        <taxon>Gardnerella</taxon>
    </lineage>
</organism>
<dbReference type="GO" id="GO:0005576">
    <property type="term" value="C:extracellular region"/>
    <property type="evidence" value="ECO:0007669"/>
    <property type="project" value="TreeGrafter"/>
</dbReference>
<dbReference type="GO" id="GO:0016740">
    <property type="term" value="F:transferase activity"/>
    <property type="evidence" value="ECO:0007669"/>
    <property type="project" value="UniProtKB-KW"/>
</dbReference>
<reference evidence="11" key="1">
    <citation type="submission" date="2016-10" db="EMBL/GenBank/DDBJ databases">
        <authorList>
            <person name="Bumgarner R.E."/>
            <person name="Fredricks D.N."/>
            <person name="Srinivasan S."/>
        </authorList>
    </citation>
    <scope>NUCLEOTIDE SEQUENCE [LARGE SCALE GENOMIC DNA]</scope>
    <source>
        <strain evidence="11">KA00225</strain>
    </source>
</reference>
<dbReference type="GO" id="GO:0071972">
    <property type="term" value="F:peptidoglycan L,D-transpeptidase activity"/>
    <property type="evidence" value="ECO:0007669"/>
    <property type="project" value="TreeGrafter"/>
</dbReference>
<dbReference type="PANTHER" id="PTHR30582">
    <property type="entry name" value="L,D-TRANSPEPTIDASE"/>
    <property type="match status" value="1"/>
</dbReference>
<keyword evidence="5 6" id="KW-0961">Cell wall biogenesis/degradation</keyword>
<feature type="transmembrane region" description="Helical" evidence="8">
    <location>
        <begin position="87"/>
        <end position="109"/>
    </location>
</feature>
<dbReference type="UniPathway" id="UPA00219"/>
<keyword evidence="8" id="KW-0812">Transmembrane</keyword>
<dbReference type="Pfam" id="PF03734">
    <property type="entry name" value="YkuD"/>
    <property type="match status" value="1"/>
</dbReference>
<evidence type="ECO:0000256" key="3">
    <source>
        <dbReference type="ARBA" id="ARBA00022960"/>
    </source>
</evidence>
<dbReference type="InterPro" id="IPR038063">
    <property type="entry name" value="Transpep_catalytic_dom"/>
</dbReference>
<evidence type="ECO:0000256" key="4">
    <source>
        <dbReference type="ARBA" id="ARBA00022984"/>
    </source>
</evidence>
<comment type="caution">
    <text evidence="10">The sequence shown here is derived from an EMBL/GenBank/DDBJ whole genome shotgun (WGS) entry which is preliminary data.</text>
</comment>
<feature type="region of interest" description="Disordered" evidence="7">
    <location>
        <begin position="1"/>
        <end position="46"/>
    </location>
</feature>
<dbReference type="PROSITE" id="PS52029">
    <property type="entry name" value="LD_TPASE"/>
    <property type="match status" value="1"/>
</dbReference>
<dbReference type="CDD" id="cd16913">
    <property type="entry name" value="YkuD_like"/>
    <property type="match status" value="1"/>
</dbReference>
<keyword evidence="3 6" id="KW-0133">Cell shape</keyword>
<keyword evidence="2" id="KW-0808">Transferase</keyword>
<dbReference type="OrthoDB" id="3176960at2"/>
<evidence type="ECO:0000256" key="1">
    <source>
        <dbReference type="ARBA" id="ARBA00004752"/>
    </source>
</evidence>
<dbReference type="GO" id="GO:0008360">
    <property type="term" value="P:regulation of cell shape"/>
    <property type="evidence" value="ECO:0007669"/>
    <property type="project" value="UniProtKB-UniRule"/>
</dbReference>
<dbReference type="RefSeq" id="WP_103084810.1">
    <property type="nucleotide sequence ID" value="NZ_MNLH01000003.1"/>
</dbReference>
<evidence type="ECO:0000259" key="9">
    <source>
        <dbReference type="PROSITE" id="PS52029"/>
    </source>
</evidence>
<gene>
    <name evidence="10" type="ORF">BFS05_04625</name>
</gene>
<dbReference type="GO" id="GO:0018104">
    <property type="term" value="P:peptidoglycan-protein cross-linking"/>
    <property type="evidence" value="ECO:0007669"/>
    <property type="project" value="TreeGrafter"/>
</dbReference>